<keyword evidence="9" id="KW-0157">Chromophore</keyword>
<dbReference type="GO" id="GO:0016020">
    <property type="term" value="C:membrane"/>
    <property type="evidence" value="ECO:0007669"/>
    <property type="project" value="InterPro"/>
</dbReference>
<dbReference type="EMBL" id="FN649732">
    <property type="protein sequence ID" value="CBN73961.1"/>
    <property type="molecule type" value="Genomic_DNA"/>
</dbReference>
<feature type="signal peptide" evidence="10">
    <location>
        <begin position="1"/>
        <end position="17"/>
    </location>
</feature>
<dbReference type="GO" id="GO:0016168">
    <property type="term" value="F:chlorophyll binding"/>
    <property type="evidence" value="ECO:0007669"/>
    <property type="project" value="UniProtKB-KW"/>
</dbReference>
<evidence type="ECO:0000256" key="5">
    <source>
        <dbReference type="ARBA" id="ARBA00022528"/>
    </source>
</evidence>
<keyword evidence="10" id="KW-0732">Signal</keyword>
<keyword evidence="7" id="KW-0934">Plastid</keyword>
<organism evidence="11 12">
    <name type="scientific">Ectocarpus siliculosus</name>
    <name type="common">Brown alga</name>
    <name type="synonym">Conferva siliculosa</name>
    <dbReference type="NCBI Taxonomy" id="2880"/>
    <lineage>
        <taxon>Eukaryota</taxon>
        <taxon>Sar</taxon>
        <taxon>Stramenopiles</taxon>
        <taxon>Ochrophyta</taxon>
        <taxon>PX clade</taxon>
        <taxon>Phaeophyceae</taxon>
        <taxon>Ectocarpales</taxon>
        <taxon>Ectocarpaceae</taxon>
        <taxon>Ectocarpus</taxon>
    </lineage>
</organism>
<comment type="function">
    <text evidence="1">The light-harvesting complex (LHC) functions as a light receptor, it captures and delivers excitation energy to photosystems with which it is closely associated. Energy is transferred from the carotenoid and chlorophyll C (or B) to chlorophyll A and the photosynthetic reaction centers where it is used to synthesize ATP and reducing power.</text>
</comment>
<dbReference type="STRING" id="2880.D8LTR4"/>
<dbReference type="InParanoid" id="D8LTR4"/>
<dbReference type="GO" id="GO:0009765">
    <property type="term" value="P:photosynthesis, light harvesting"/>
    <property type="evidence" value="ECO:0007669"/>
    <property type="project" value="InterPro"/>
</dbReference>
<feature type="binding site" evidence="9">
    <location>
        <position position="97"/>
    </location>
    <ligand>
        <name>chlorophyll a</name>
        <dbReference type="ChEBI" id="CHEBI:58416"/>
        <label>1</label>
    </ligand>
</feature>
<dbReference type="PANTHER" id="PTHR21649">
    <property type="entry name" value="CHLOROPHYLL A/B BINDING PROTEIN"/>
    <property type="match status" value="1"/>
</dbReference>
<dbReference type="Proteomes" id="UP000002630">
    <property type="component" value="Linkage Group LG07"/>
</dbReference>
<accession>D8LTR4</accession>
<evidence type="ECO:0000256" key="6">
    <source>
        <dbReference type="ARBA" id="ARBA00022531"/>
    </source>
</evidence>
<comment type="subcellular location">
    <subcellularLocation>
        <location evidence="2">Plastid</location>
        <location evidence="2">Chloroplast</location>
    </subcellularLocation>
</comment>
<evidence type="ECO:0000256" key="8">
    <source>
        <dbReference type="ARBA" id="ARBA00023243"/>
    </source>
</evidence>
<keyword evidence="9" id="KW-0148">Chlorophyll</keyword>
<keyword evidence="8" id="KW-0437">Light-harvesting polypeptide</keyword>
<reference evidence="11 12" key="1">
    <citation type="journal article" date="2010" name="Nature">
        <title>The Ectocarpus genome and the independent evolution of multicellularity in brown algae.</title>
        <authorList>
            <person name="Cock J.M."/>
            <person name="Sterck L."/>
            <person name="Rouze P."/>
            <person name="Scornet D."/>
            <person name="Allen A.E."/>
            <person name="Amoutzias G."/>
            <person name="Anthouard V."/>
            <person name="Artiguenave F."/>
            <person name="Aury J.M."/>
            <person name="Badger J.H."/>
            <person name="Beszteri B."/>
            <person name="Billiau K."/>
            <person name="Bonnet E."/>
            <person name="Bothwell J.H."/>
            <person name="Bowler C."/>
            <person name="Boyen C."/>
            <person name="Brownlee C."/>
            <person name="Carrano C.J."/>
            <person name="Charrier B."/>
            <person name="Cho G.Y."/>
            <person name="Coelho S.M."/>
            <person name="Collen J."/>
            <person name="Corre E."/>
            <person name="Da Silva C."/>
            <person name="Delage L."/>
            <person name="Delaroque N."/>
            <person name="Dittami S.M."/>
            <person name="Doulbeau S."/>
            <person name="Elias M."/>
            <person name="Farnham G."/>
            <person name="Gachon C.M."/>
            <person name="Gschloessl B."/>
            <person name="Heesch S."/>
            <person name="Jabbari K."/>
            <person name="Jubin C."/>
            <person name="Kawai H."/>
            <person name="Kimura K."/>
            <person name="Kloareg B."/>
            <person name="Kupper F.C."/>
            <person name="Lang D."/>
            <person name="Le Bail A."/>
            <person name="Leblanc C."/>
            <person name="Lerouge P."/>
            <person name="Lohr M."/>
            <person name="Lopez P.J."/>
            <person name="Martens C."/>
            <person name="Maumus F."/>
            <person name="Michel G."/>
            <person name="Miranda-Saavedra D."/>
            <person name="Morales J."/>
            <person name="Moreau H."/>
            <person name="Motomura T."/>
            <person name="Nagasato C."/>
            <person name="Napoli C.A."/>
            <person name="Nelson D.R."/>
            <person name="Nyvall-Collen P."/>
            <person name="Peters A.F."/>
            <person name="Pommier C."/>
            <person name="Potin P."/>
            <person name="Poulain J."/>
            <person name="Quesneville H."/>
            <person name="Read B."/>
            <person name="Rensing S.A."/>
            <person name="Ritter A."/>
            <person name="Rousvoal S."/>
            <person name="Samanta M."/>
            <person name="Samson G."/>
            <person name="Schroeder D.C."/>
            <person name="Segurens B."/>
            <person name="Strittmatter M."/>
            <person name="Tonon T."/>
            <person name="Tregear J.W."/>
            <person name="Valentin K."/>
            <person name="von Dassow P."/>
            <person name="Yamagishi T."/>
            <person name="Van de Peer Y."/>
            <person name="Wincker P."/>
        </authorList>
    </citation>
    <scope>NUCLEOTIDE SEQUENCE [LARGE SCALE GENOMIC DNA]</scope>
    <source>
        <strain evidence="12">Ec32 / CCAP1310/4</strain>
    </source>
</reference>
<evidence type="ECO:0000256" key="4">
    <source>
        <dbReference type="ARBA" id="ARBA00011623"/>
    </source>
</evidence>
<name>D8LTR4_ECTSI</name>
<evidence type="ECO:0000313" key="12">
    <source>
        <dbReference type="Proteomes" id="UP000002630"/>
    </source>
</evidence>
<comment type="subunit">
    <text evidence="4">The LHC complex of chromophytic algae is composed of fucoxanthin, chlorophyll A and C bound non-covalently by fucoxanthin chlorophyll proteins (FCPs). The ratio of pigments in this LHC is; fucoxanthin: chlorophyll C: chlorophyll A; (0.6-1): (0.1-0.3): (1).</text>
</comment>
<sequence>MKTSCAVALASVATASGFMVPVATPTRSRTSLASGSAQFDEILQAPEAEEPPPPIELTGPQYVKTLAGASAPFPYFDPLEISSKFRAIDVKKFRESEIKHARVAMLAFLGMFVQELAHPLFENGGKDIGPAIVHFQAVTNYFPLMPALLLIIVGIFEGNNIYVGWVKQPLKLGVADLKPDYEPGSFGFDPLGLYPKDEAGKKAMMTKELNNGRLAMIATIGVWAQELVDGKTILGHLSG</sequence>
<dbReference type="InterPro" id="IPR001344">
    <property type="entry name" value="Chloro_AB-bd_pln"/>
</dbReference>
<dbReference type="AlphaFoldDB" id="D8LTR4"/>
<keyword evidence="5" id="KW-0150">Chloroplast</keyword>
<feature type="binding site" evidence="9">
    <location>
        <position position="211"/>
    </location>
    <ligand>
        <name>chlorophyll a</name>
        <dbReference type="ChEBI" id="CHEBI:58416"/>
        <label>1</label>
    </ligand>
</feature>
<evidence type="ECO:0000313" key="11">
    <source>
        <dbReference type="EMBL" id="CBN73961.1"/>
    </source>
</evidence>
<dbReference type="Pfam" id="PF00504">
    <property type="entry name" value="Chloroa_b-bind"/>
    <property type="match status" value="1"/>
</dbReference>
<dbReference type="eggNOG" id="ENOG502RXY6">
    <property type="taxonomic scope" value="Eukaryota"/>
</dbReference>
<evidence type="ECO:0000256" key="1">
    <source>
        <dbReference type="ARBA" id="ARBA00004022"/>
    </source>
</evidence>
<comment type="similarity">
    <text evidence="3">Belongs to the fucoxanthin chlorophyll protein family.</text>
</comment>
<keyword evidence="12" id="KW-1185">Reference proteome</keyword>
<feature type="chain" id="PRO_5003117548" evidence="10">
    <location>
        <begin position="18"/>
        <end position="239"/>
    </location>
</feature>
<dbReference type="GO" id="GO:0009507">
    <property type="term" value="C:chloroplast"/>
    <property type="evidence" value="ECO:0007669"/>
    <property type="project" value="UniProtKB-SubCell"/>
</dbReference>
<feature type="binding site" evidence="9">
    <location>
        <position position="100"/>
    </location>
    <ligand>
        <name>chlorophyll a</name>
        <dbReference type="ChEBI" id="CHEBI:58416"/>
        <label>1</label>
    </ligand>
</feature>
<evidence type="ECO:0000256" key="10">
    <source>
        <dbReference type="SAM" id="SignalP"/>
    </source>
</evidence>
<feature type="binding site" evidence="9">
    <location>
        <position position="213"/>
    </location>
    <ligand>
        <name>chlorophyll a</name>
        <dbReference type="ChEBI" id="CHEBI:58416"/>
        <label>1</label>
    </ligand>
</feature>
<dbReference type="OrthoDB" id="423598at2759"/>
<dbReference type="Gene3D" id="1.10.3460.10">
    <property type="entry name" value="Chlorophyll a/b binding protein domain"/>
    <property type="match status" value="1"/>
</dbReference>
<evidence type="ECO:0000256" key="7">
    <source>
        <dbReference type="ARBA" id="ARBA00022640"/>
    </source>
</evidence>
<proteinExistence type="inferred from homology"/>
<evidence type="ECO:0000256" key="2">
    <source>
        <dbReference type="ARBA" id="ARBA00004229"/>
    </source>
</evidence>
<feature type="binding site" evidence="9">
    <location>
        <position position="82"/>
    </location>
    <ligand>
        <name>chlorophyll a</name>
        <dbReference type="ChEBI" id="CHEBI:58416"/>
        <label>1</label>
    </ligand>
</feature>
<feature type="binding site" evidence="9">
    <location>
        <position position="207"/>
    </location>
    <ligand>
        <name>chlorophyll a</name>
        <dbReference type="ChEBI" id="CHEBI:58416"/>
        <label>1</label>
    </ligand>
</feature>
<gene>
    <name evidence="11" type="primary">LHCP3</name>
    <name evidence="11" type="ORF">Esi_0009_0107</name>
</gene>
<keyword evidence="6" id="KW-0602">Photosynthesis</keyword>
<evidence type="ECO:0000256" key="3">
    <source>
        <dbReference type="ARBA" id="ARBA00005933"/>
    </source>
</evidence>
<feature type="binding site" evidence="9">
    <location>
        <position position="225"/>
    </location>
    <ligand>
        <name>chlorophyll a</name>
        <dbReference type="ChEBI" id="CHEBI:58416"/>
        <label>1</label>
    </ligand>
</feature>
<feature type="binding site" evidence="9">
    <location>
        <position position="208"/>
    </location>
    <ligand>
        <name>chlorophyll a</name>
        <dbReference type="ChEBI" id="CHEBI:58416"/>
        <label>1</label>
    </ligand>
</feature>
<dbReference type="GO" id="GO:0030076">
    <property type="term" value="C:light-harvesting complex"/>
    <property type="evidence" value="ECO:0007669"/>
    <property type="project" value="UniProtKB-KW"/>
</dbReference>
<evidence type="ECO:0000256" key="9">
    <source>
        <dbReference type="PIRSR" id="PIRSR601344-1"/>
    </source>
</evidence>
<dbReference type="InterPro" id="IPR022796">
    <property type="entry name" value="Chloroa_b-bind"/>
</dbReference>
<feature type="binding site" description="axial binding residue" evidence="9">
    <location>
        <position position="102"/>
    </location>
    <ligand>
        <name>chlorophyll a</name>
        <dbReference type="ChEBI" id="CHEBI:58416"/>
        <label>1</label>
    </ligand>
    <ligandPart>
        <name>Mg</name>
        <dbReference type="ChEBI" id="CHEBI:25107"/>
    </ligandPart>
</feature>
<dbReference type="EMBL" id="FN649137">
    <property type="protein sequence ID" value="CBN73961.1"/>
    <property type="molecule type" value="Genomic_DNA"/>
</dbReference>
<dbReference type="SUPFAM" id="SSF103511">
    <property type="entry name" value="Chlorophyll a-b binding protein"/>
    <property type="match status" value="1"/>
</dbReference>
<feature type="binding site" description="axial binding residue" evidence="9">
    <location>
        <position position="62"/>
    </location>
    <ligand>
        <name>chlorophyll b</name>
        <dbReference type="ChEBI" id="CHEBI:61721"/>
        <label>1</label>
    </ligand>
    <ligandPart>
        <name>Mg</name>
        <dbReference type="ChEBI" id="CHEBI:25107"/>
    </ligandPart>
</feature>
<protein>
    <submittedName>
        <fullName evidence="11">Light harvesting complex protein</fullName>
    </submittedName>
</protein>